<dbReference type="GO" id="GO:0006352">
    <property type="term" value="P:DNA-templated transcription initiation"/>
    <property type="evidence" value="ECO:0007669"/>
    <property type="project" value="InterPro"/>
</dbReference>
<evidence type="ECO:0000256" key="5">
    <source>
        <dbReference type="ARBA" id="ARBA00023163"/>
    </source>
</evidence>
<dbReference type="Gene3D" id="1.10.10.10">
    <property type="entry name" value="Winged helix-like DNA-binding domain superfamily/Winged helix DNA-binding domain"/>
    <property type="match status" value="1"/>
</dbReference>
<name>A0A139L547_9BACE</name>
<evidence type="ECO:0000259" key="6">
    <source>
        <dbReference type="Pfam" id="PF04542"/>
    </source>
</evidence>
<dbReference type="GO" id="GO:0016987">
    <property type="term" value="F:sigma factor activity"/>
    <property type="evidence" value="ECO:0007669"/>
    <property type="project" value="UniProtKB-KW"/>
</dbReference>
<evidence type="ECO:0000313" key="8">
    <source>
        <dbReference type="EMBL" id="KXT46566.1"/>
    </source>
</evidence>
<dbReference type="InterPro" id="IPR013325">
    <property type="entry name" value="RNA_pol_sigma_r2"/>
</dbReference>
<dbReference type="Pfam" id="PF04545">
    <property type="entry name" value="Sigma70_r4"/>
    <property type="match status" value="1"/>
</dbReference>
<dbReference type="GO" id="GO:0003677">
    <property type="term" value="F:DNA binding"/>
    <property type="evidence" value="ECO:0007669"/>
    <property type="project" value="UniProtKB-KW"/>
</dbReference>
<keyword evidence="3" id="KW-0731">Sigma factor</keyword>
<reference evidence="8 9" key="1">
    <citation type="submission" date="2016-02" db="EMBL/GenBank/DDBJ databases">
        <authorList>
            <person name="Wen L."/>
            <person name="He K."/>
            <person name="Yang H."/>
        </authorList>
    </citation>
    <scope>NUCLEOTIDE SEQUENCE [LARGE SCALE GENOMIC DNA]</scope>
    <source>
        <strain evidence="8 9">KLE1704</strain>
    </source>
</reference>
<dbReference type="RefSeq" id="WP_061436904.1">
    <property type="nucleotide sequence ID" value="NZ_KQ968720.1"/>
</dbReference>
<dbReference type="Pfam" id="PF04542">
    <property type="entry name" value="Sigma70_r2"/>
    <property type="match status" value="1"/>
</dbReference>
<evidence type="ECO:0000256" key="3">
    <source>
        <dbReference type="ARBA" id="ARBA00023082"/>
    </source>
</evidence>
<evidence type="ECO:0000256" key="2">
    <source>
        <dbReference type="ARBA" id="ARBA00023015"/>
    </source>
</evidence>
<evidence type="ECO:0000313" key="9">
    <source>
        <dbReference type="Proteomes" id="UP000070319"/>
    </source>
</evidence>
<feature type="domain" description="RNA polymerase sigma-70 region 4" evidence="7">
    <location>
        <begin position="133"/>
        <end position="161"/>
    </location>
</feature>
<dbReference type="InterPro" id="IPR036388">
    <property type="entry name" value="WH-like_DNA-bd_sf"/>
</dbReference>
<dbReference type="PANTHER" id="PTHR43133">
    <property type="entry name" value="RNA POLYMERASE ECF-TYPE SIGMA FACTO"/>
    <property type="match status" value="1"/>
</dbReference>
<dbReference type="PANTHER" id="PTHR43133:SF8">
    <property type="entry name" value="RNA POLYMERASE SIGMA FACTOR HI_1459-RELATED"/>
    <property type="match status" value="1"/>
</dbReference>
<dbReference type="InterPro" id="IPR013324">
    <property type="entry name" value="RNA_pol_sigma_r3/r4-like"/>
</dbReference>
<evidence type="ECO:0000256" key="4">
    <source>
        <dbReference type="ARBA" id="ARBA00023125"/>
    </source>
</evidence>
<comment type="caution">
    <text evidence="8">The sequence shown here is derived from an EMBL/GenBank/DDBJ whole genome shotgun (WGS) entry which is preliminary data.</text>
</comment>
<evidence type="ECO:0000256" key="1">
    <source>
        <dbReference type="ARBA" id="ARBA00010641"/>
    </source>
</evidence>
<dbReference type="PATRIC" id="fig|329854.7.peg.3172"/>
<dbReference type="Proteomes" id="UP000070319">
    <property type="component" value="Unassembled WGS sequence"/>
</dbReference>
<keyword evidence="4" id="KW-0238">DNA-binding</keyword>
<dbReference type="InterPro" id="IPR007630">
    <property type="entry name" value="RNA_pol_sigma70_r4"/>
</dbReference>
<dbReference type="InterPro" id="IPR039425">
    <property type="entry name" value="RNA_pol_sigma-70-like"/>
</dbReference>
<comment type="similarity">
    <text evidence="1">Belongs to the sigma-70 factor family. ECF subfamily.</text>
</comment>
<protein>
    <submittedName>
        <fullName evidence="8">Sigma-70 region 2</fullName>
    </submittedName>
</protein>
<sequence>MQPNLKEIAEQYGAMVSSISHRMIQNKEIAKEAAQEVWYEIIKSIDSFNEQSELSTWIYTICKRTILRYARNERVATMDELKEFRDLPAMDYNDTDLDEKEWIKTCCDWCLTAQNHCLTNDARLIFIFKINLNLPHKQIGEIMGMTEENIRQISSRSITKITHFMDGTCPLYNPQGTCKCRICKQVNSLNLEKEYTAIKKIIRLVDVYQRLEKELPRKNYWEKFIS</sequence>
<accession>A0A139L547</accession>
<keyword evidence="2" id="KW-0805">Transcription regulation</keyword>
<dbReference type="Gene3D" id="1.10.1740.10">
    <property type="match status" value="1"/>
</dbReference>
<proteinExistence type="inferred from homology"/>
<dbReference type="NCBIfam" id="TIGR02937">
    <property type="entry name" value="sigma70-ECF"/>
    <property type="match status" value="1"/>
</dbReference>
<dbReference type="EMBL" id="LTDF01000122">
    <property type="protein sequence ID" value="KXT46566.1"/>
    <property type="molecule type" value="Genomic_DNA"/>
</dbReference>
<dbReference type="SUPFAM" id="SSF88659">
    <property type="entry name" value="Sigma3 and sigma4 domains of RNA polymerase sigma factors"/>
    <property type="match status" value="1"/>
</dbReference>
<dbReference type="AlphaFoldDB" id="A0A139L547"/>
<dbReference type="SUPFAM" id="SSF88946">
    <property type="entry name" value="Sigma2 domain of RNA polymerase sigma factors"/>
    <property type="match status" value="1"/>
</dbReference>
<organism evidence="8">
    <name type="scientific">Bacteroides intestinalis</name>
    <dbReference type="NCBI Taxonomy" id="329854"/>
    <lineage>
        <taxon>Bacteria</taxon>
        <taxon>Pseudomonadati</taxon>
        <taxon>Bacteroidota</taxon>
        <taxon>Bacteroidia</taxon>
        <taxon>Bacteroidales</taxon>
        <taxon>Bacteroidaceae</taxon>
        <taxon>Bacteroides</taxon>
    </lineage>
</organism>
<dbReference type="InterPro" id="IPR014284">
    <property type="entry name" value="RNA_pol_sigma-70_dom"/>
</dbReference>
<feature type="domain" description="RNA polymerase sigma-70 region 2" evidence="6">
    <location>
        <begin position="9"/>
        <end position="74"/>
    </location>
</feature>
<evidence type="ECO:0000259" key="7">
    <source>
        <dbReference type="Pfam" id="PF04545"/>
    </source>
</evidence>
<dbReference type="InterPro" id="IPR007627">
    <property type="entry name" value="RNA_pol_sigma70_r2"/>
</dbReference>
<gene>
    <name evidence="8" type="ORF">HMPREF2531_03109</name>
</gene>
<keyword evidence="5" id="KW-0804">Transcription</keyword>